<evidence type="ECO:0000313" key="3">
    <source>
        <dbReference type="Proteomes" id="UP001183615"/>
    </source>
</evidence>
<dbReference type="RefSeq" id="WP_311616758.1">
    <property type="nucleotide sequence ID" value="NZ_JAVREV010000003.1"/>
</dbReference>
<dbReference type="CDD" id="cd08556">
    <property type="entry name" value="GDPD"/>
    <property type="match status" value="1"/>
</dbReference>
<dbReference type="PANTHER" id="PTHR46211:SF14">
    <property type="entry name" value="GLYCEROPHOSPHODIESTER PHOSPHODIESTERASE"/>
    <property type="match status" value="1"/>
</dbReference>
<accession>A0ABU2RZX9</accession>
<dbReference type="InterPro" id="IPR030395">
    <property type="entry name" value="GP_PDE_dom"/>
</dbReference>
<evidence type="ECO:0000313" key="2">
    <source>
        <dbReference type="EMBL" id="MDT0442322.1"/>
    </source>
</evidence>
<reference evidence="3" key="1">
    <citation type="submission" date="2023-07" db="EMBL/GenBank/DDBJ databases">
        <title>30 novel species of actinomycetes from the DSMZ collection.</title>
        <authorList>
            <person name="Nouioui I."/>
        </authorList>
    </citation>
    <scope>NUCLEOTIDE SEQUENCE [LARGE SCALE GENOMIC DNA]</scope>
    <source>
        <strain evidence="3">DSM 41886</strain>
    </source>
</reference>
<dbReference type="PROSITE" id="PS51704">
    <property type="entry name" value="GP_PDE"/>
    <property type="match status" value="1"/>
</dbReference>
<dbReference type="Proteomes" id="UP001183615">
    <property type="component" value="Unassembled WGS sequence"/>
</dbReference>
<dbReference type="SUPFAM" id="SSF51695">
    <property type="entry name" value="PLC-like phosphodiesterases"/>
    <property type="match status" value="1"/>
</dbReference>
<dbReference type="EMBL" id="JAVREV010000003">
    <property type="protein sequence ID" value="MDT0442322.1"/>
    <property type="molecule type" value="Genomic_DNA"/>
</dbReference>
<feature type="domain" description="GP-PDE" evidence="1">
    <location>
        <begin position="62"/>
        <end position="296"/>
    </location>
</feature>
<dbReference type="Pfam" id="PF03009">
    <property type="entry name" value="GDPD"/>
    <property type="match status" value="1"/>
</dbReference>
<evidence type="ECO:0000259" key="1">
    <source>
        <dbReference type="PROSITE" id="PS51704"/>
    </source>
</evidence>
<protein>
    <submittedName>
        <fullName evidence="2">Glycerophosphodiester phosphodiesterase</fullName>
    </submittedName>
</protein>
<dbReference type="PANTHER" id="PTHR46211">
    <property type="entry name" value="GLYCEROPHOSPHORYL DIESTER PHOSPHODIESTERASE"/>
    <property type="match status" value="1"/>
</dbReference>
<dbReference type="InterPro" id="IPR017946">
    <property type="entry name" value="PLC-like_Pdiesterase_TIM-brl"/>
</dbReference>
<name>A0ABU2RZX9_9ACTN</name>
<gene>
    <name evidence="2" type="ORF">RM779_06890</name>
</gene>
<proteinExistence type="predicted"/>
<comment type="caution">
    <text evidence="2">The sequence shown here is derived from an EMBL/GenBank/DDBJ whole genome shotgun (WGS) entry which is preliminary data.</text>
</comment>
<keyword evidence="3" id="KW-1185">Reference proteome</keyword>
<sequence length="502" mass="54844">MVELPQRGQVNWDQTLNMALTELDQDITGHEDLADAHGLRTWADSRFARQPASLDVFLADPEFWIAHRGSGGEFPEHTMAAYSGATAAGARAIEVSVQTTADGVPVCMHDATLDRTTNATGPVASYTYAQLRETVQVTVGSSLLGPGWTPQPIPTLREVLDRFWGKVVIFLEPKSNASIPLVQDLITTHYPDSARSVVWKGYYTNNSFAWARNNGFRTWGYVDATTTDAEMDAVDANIDMWGVPQAMTDERMAAVVARGKPVICWEVHRLVDYQRLNSLGVRGMMAAQWIYLNQALALTSAPSVAEIASPGTLGVARYDPTYAPKFDGSGGLYVNVGPNQSLLMGGHRAPADSGYRISWRMKWPTLPTSTLHSGIAFARATDDVYQFSNANDDDGEFSSPGGYHVVMRAGGDMQLYSHVKGSTTGTQLGTVTTDAPVADTYMTFETDVTPTQVILRRTDVGPYTVTADNTTYRGRYWHLSTGSVAETAQLPHFEITDVELLP</sequence>
<organism evidence="2 3">
    <name type="scientific">Streptomyces johnsoniae</name>
    <dbReference type="NCBI Taxonomy" id="3075532"/>
    <lineage>
        <taxon>Bacteria</taxon>
        <taxon>Bacillati</taxon>
        <taxon>Actinomycetota</taxon>
        <taxon>Actinomycetes</taxon>
        <taxon>Kitasatosporales</taxon>
        <taxon>Streptomycetaceae</taxon>
        <taxon>Streptomyces</taxon>
    </lineage>
</organism>
<dbReference type="Gene3D" id="3.20.20.190">
    <property type="entry name" value="Phosphatidylinositol (PI) phosphodiesterase"/>
    <property type="match status" value="1"/>
</dbReference>